<keyword evidence="3" id="KW-1185">Reference proteome</keyword>
<organism evidence="2 3">
    <name type="scientific">Rhipicephalus microplus</name>
    <name type="common">Cattle tick</name>
    <name type="synonym">Boophilus microplus</name>
    <dbReference type="NCBI Taxonomy" id="6941"/>
    <lineage>
        <taxon>Eukaryota</taxon>
        <taxon>Metazoa</taxon>
        <taxon>Ecdysozoa</taxon>
        <taxon>Arthropoda</taxon>
        <taxon>Chelicerata</taxon>
        <taxon>Arachnida</taxon>
        <taxon>Acari</taxon>
        <taxon>Parasitiformes</taxon>
        <taxon>Ixodida</taxon>
        <taxon>Ixodoidea</taxon>
        <taxon>Ixodidae</taxon>
        <taxon>Rhipicephalinae</taxon>
        <taxon>Rhipicephalus</taxon>
        <taxon>Boophilus</taxon>
    </lineage>
</organism>
<dbReference type="AlphaFoldDB" id="A0A9J6CXP1"/>
<protein>
    <submittedName>
        <fullName evidence="2">Uncharacterized protein</fullName>
    </submittedName>
</protein>
<evidence type="ECO:0000256" key="1">
    <source>
        <dbReference type="SAM" id="Phobius"/>
    </source>
</evidence>
<feature type="transmembrane region" description="Helical" evidence="1">
    <location>
        <begin position="100"/>
        <end position="116"/>
    </location>
</feature>
<dbReference type="EMBL" id="JABSTU010004862">
    <property type="protein sequence ID" value="KAH7952653.1"/>
    <property type="molecule type" value="Genomic_DNA"/>
</dbReference>
<sequence length="203" mass="22898">MSDSSKASPKDVEREKLRQKLTPRHQFHHTRSSDLLGYFVPLYLSPFLYFGGKGAYLYGAFLPLSWWLVGTLPKALAGFVPVVLLPLLRLEADDNFVARYYSHDVLTATALFLLAVRTKSQLSDLLKRMSLNVGLSFGLHVRWLFFSVSLLAFLVGLVLSEGPASVLFACLVDTMIRIWYDDTIRMFSLQSGAFGIRRVSETQ</sequence>
<proteinExistence type="predicted"/>
<evidence type="ECO:0000313" key="3">
    <source>
        <dbReference type="Proteomes" id="UP000821866"/>
    </source>
</evidence>
<evidence type="ECO:0000313" key="2">
    <source>
        <dbReference type="EMBL" id="KAH7952653.1"/>
    </source>
</evidence>
<reference evidence="2" key="1">
    <citation type="journal article" date="2020" name="Cell">
        <title>Large-Scale Comparative Analyses of Tick Genomes Elucidate Their Genetic Diversity and Vector Capacities.</title>
        <authorList>
            <consortium name="Tick Genome and Microbiome Consortium (TIGMIC)"/>
            <person name="Jia N."/>
            <person name="Wang J."/>
            <person name="Shi W."/>
            <person name="Du L."/>
            <person name="Sun Y."/>
            <person name="Zhan W."/>
            <person name="Jiang J.F."/>
            <person name="Wang Q."/>
            <person name="Zhang B."/>
            <person name="Ji P."/>
            <person name="Bell-Sakyi L."/>
            <person name="Cui X.M."/>
            <person name="Yuan T.T."/>
            <person name="Jiang B.G."/>
            <person name="Yang W.F."/>
            <person name="Lam T.T."/>
            <person name="Chang Q.C."/>
            <person name="Ding S.J."/>
            <person name="Wang X.J."/>
            <person name="Zhu J.G."/>
            <person name="Ruan X.D."/>
            <person name="Zhao L."/>
            <person name="Wei J.T."/>
            <person name="Ye R.Z."/>
            <person name="Que T.C."/>
            <person name="Du C.H."/>
            <person name="Zhou Y.H."/>
            <person name="Cheng J.X."/>
            <person name="Dai P.F."/>
            <person name="Guo W.B."/>
            <person name="Han X.H."/>
            <person name="Huang E.J."/>
            <person name="Li L.F."/>
            <person name="Wei W."/>
            <person name="Gao Y.C."/>
            <person name="Liu J.Z."/>
            <person name="Shao H.Z."/>
            <person name="Wang X."/>
            <person name="Wang C.C."/>
            <person name="Yang T.C."/>
            <person name="Huo Q.B."/>
            <person name="Li W."/>
            <person name="Chen H.Y."/>
            <person name="Chen S.E."/>
            <person name="Zhou L.G."/>
            <person name="Ni X.B."/>
            <person name="Tian J.H."/>
            <person name="Sheng Y."/>
            <person name="Liu T."/>
            <person name="Pan Y.S."/>
            <person name="Xia L.Y."/>
            <person name="Li J."/>
            <person name="Zhao F."/>
            <person name="Cao W.C."/>
        </authorList>
    </citation>
    <scope>NUCLEOTIDE SEQUENCE</scope>
    <source>
        <strain evidence="2">Rmic-2018</strain>
    </source>
</reference>
<comment type="caution">
    <text evidence="2">The sequence shown here is derived from an EMBL/GenBank/DDBJ whole genome shotgun (WGS) entry which is preliminary data.</text>
</comment>
<keyword evidence="1" id="KW-0472">Membrane</keyword>
<dbReference type="Proteomes" id="UP000821866">
    <property type="component" value="Unassembled WGS sequence"/>
</dbReference>
<feature type="transmembrane region" description="Helical" evidence="1">
    <location>
        <begin position="35"/>
        <end position="52"/>
    </location>
</feature>
<gene>
    <name evidence="2" type="ORF">HPB51_028188</name>
</gene>
<feature type="transmembrane region" description="Helical" evidence="1">
    <location>
        <begin position="64"/>
        <end position="88"/>
    </location>
</feature>
<reference evidence="2" key="2">
    <citation type="submission" date="2021-09" db="EMBL/GenBank/DDBJ databases">
        <authorList>
            <person name="Jia N."/>
            <person name="Wang J."/>
            <person name="Shi W."/>
            <person name="Du L."/>
            <person name="Sun Y."/>
            <person name="Zhan W."/>
            <person name="Jiang J."/>
            <person name="Wang Q."/>
            <person name="Zhang B."/>
            <person name="Ji P."/>
            <person name="Sakyi L.B."/>
            <person name="Cui X."/>
            <person name="Yuan T."/>
            <person name="Jiang B."/>
            <person name="Yang W."/>
            <person name="Lam T.T.-Y."/>
            <person name="Chang Q."/>
            <person name="Ding S."/>
            <person name="Wang X."/>
            <person name="Zhu J."/>
            <person name="Ruan X."/>
            <person name="Zhao L."/>
            <person name="Wei J."/>
            <person name="Que T."/>
            <person name="Du C."/>
            <person name="Cheng J."/>
            <person name="Dai P."/>
            <person name="Han X."/>
            <person name="Huang E."/>
            <person name="Gao Y."/>
            <person name="Liu J."/>
            <person name="Shao H."/>
            <person name="Ye R."/>
            <person name="Li L."/>
            <person name="Wei W."/>
            <person name="Wang X."/>
            <person name="Wang C."/>
            <person name="Huo Q."/>
            <person name="Li W."/>
            <person name="Guo W."/>
            <person name="Chen H."/>
            <person name="Chen S."/>
            <person name="Zhou L."/>
            <person name="Zhou L."/>
            <person name="Ni X."/>
            <person name="Tian J."/>
            <person name="Zhou Y."/>
            <person name="Sheng Y."/>
            <person name="Liu T."/>
            <person name="Pan Y."/>
            <person name="Xia L."/>
            <person name="Li J."/>
            <person name="Zhao F."/>
            <person name="Cao W."/>
        </authorList>
    </citation>
    <scope>NUCLEOTIDE SEQUENCE</scope>
    <source>
        <strain evidence="2">Rmic-2018</strain>
        <tissue evidence="2">Larvae</tissue>
    </source>
</reference>
<keyword evidence="1" id="KW-1133">Transmembrane helix</keyword>
<keyword evidence="1" id="KW-0812">Transmembrane</keyword>
<accession>A0A9J6CXP1</accession>
<name>A0A9J6CXP1_RHIMP</name>